<feature type="compositionally biased region" description="Low complexity" evidence="1">
    <location>
        <begin position="25"/>
        <end position="39"/>
    </location>
</feature>
<proteinExistence type="predicted"/>
<comment type="caution">
    <text evidence="2">The sequence shown here is derived from an EMBL/GenBank/DDBJ whole genome shotgun (WGS) entry which is preliminary data.</text>
</comment>
<evidence type="ECO:0000313" key="2">
    <source>
        <dbReference type="EMBL" id="CAG8983059.1"/>
    </source>
</evidence>
<feature type="region of interest" description="Disordered" evidence="1">
    <location>
        <begin position="61"/>
        <end position="137"/>
    </location>
</feature>
<feature type="region of interest" description="Disordered" evidence="1">
    <location>
        <begin position="229"/>
        <end position="298"/>
    </location>
</feature>
<evidence type="ECO:0000256" key="1">
    <source>
        <dbReference type="SAM" id="MobiDB-lite"/>
    </source>
</evidence>
<name>A0A9N9LXT2_9HELO</name>
<evidence type="ECO:0000313" key="3">
    <source>
        <dbReference type="Proteomes" id="UP000701801"/>
    </source>
</evidence>
<feature type="compositionally biased region" description="Polar residues" evidence="1">
    <location>
        <begin position="229"/>
        <end position="243"/>
    </location>
</feature>
<reference evidence="2" key="1">
    <citation type="submission" date="2021-07" db="EMBL/GenBank/DDBJ databases">
        <authorList>
            <person name="Durling M."/>
        </authorList>
    </citation>
    <scope>NUCLEOTIDE SEQUENCE</scope>
</reference>
<feature type="compositionally biased region" description="Basic and acidic residues" evidence="1">
    <location>
        <begin position="103"/>
        <end position="115"/>
    </location>
</feature>
<sequence>MFSMLPPTPAHHTFNLNHTYQFSPVVSSPLSSSPLRSSPTPSPLSPRDANAQVYDFNYHPNNTTEKIMTSPTPLSKPNSSASKTNSRTQHVPNINLPSPPPSRGEREREKKESVFAKRASKPNPLLHGRREGDEGRETRRKLFLKRVRDGAEEKRWRDRGGDEEIMRVLWMGEERERRRRVEVAIARQVGGEGVLDEEDVDFDEMMAEEVAMTEEAELEARLGDALPQSQESNRVNECQSSQEFRMDQDQETSFGSDDDEYDHIFMDVAKAEEGNSNQQTHDPAYLQFDQDHEMMDMS</sequence>
<protein>
    <submittedName>
        <fullName evidence="2">Uncharacterized protein</fullName>
    </submittedName>
</protein>
<dbReference type="EMBL" id="CAJVRM010000709">
    <property type="protein sequence ID" value="CAG8983059.1"/>
    <property type="molecule type" value="Genomic_DNA"/>
</dbReference>
<feature type="compositionally biased region" description="Basic and acidic residues" evidence="1">
    <location>
        <begin position="128"/>
        <end position="137"/>
    </location>
</feature>
<dbReference type="OrthoDB" id="5279705at2759"/>
<feature type="region of interest" description="Disordered" evidence="1">
    <location>
        <begin position="25"/>
        <end position="49"/>
    </location>
</feature>
<accession>A0A9N9LXT2</accession>
<feature type="compositionally biased region" description="Basic and acidic residues" evidence="1">
    <location>
        <begin position="289"/>
        <end position="298"/>
    </location>
</feature>
<feature type="compositionally biased region" description="Basic and acidic residues" evidence="1">
    <location>
        <begin position="262"/>
        <end position="273"/>
    </location>
</feature>
<organism evidence="2 3">
    <name type="scientific">Hymenoscyphus albidus</name>
    <dbReference type="NCBI Taxonomy" id="595503"/>
    <lineage>
        <taxon>Eukaryota</taxon>
        <taxon>Fungi</taxon>
        <taxon>Dikarya</taxon>
        <taxon>Ascomycota</taxon>
        <taxon>Pezizomycotina</taxon>
        <taxon>Leotiomycetes</taxon>
        <taxon>Helotiales</taxon>
        <taxon>Helotiaceae</taxon>
        <taxon>Hymenoscyphus</taxon>
    </lineage>
</organism>
<feature type="compositionally biased region" description="Polar residues" evidence="1">
    <location>
        <begin position="61"/>
        <end position="96"/>
    </location>
</feature>
<keyword evidence="3" id="KW-1185">Reference proteome</keyword>
<dbReference type="Proteomes" id="UP000701801">
    <property type="component" value="Unassembled WGS sequence"/>
</dbReference>
<dbReference type="AlphaFoldDB" id="A0A9N9LXT2"/>
<gene>
    <name evidence="2" type="ORF">HYALB_00006087</name>
</gene>